<organism evidence="1 2">
    <name type="scientific">Salix dunnii</name>
    <dbReference type="NCBI Taxonomy" id="1413687"/>
    <lineage>
        <taxon>Eukaryota</taxon>
        <taxon>Viridiplantae</taxon>
        <taxon>Streptophyta</taxon>
        <taxon>Embryophyta</taxon>
        <taxon>Tracheophyta</taxon>
        <taxon>Spermatophyta</taxon>
        <taxon>Magnoliopsida</taxon>
        <taxon>eudicotyledons</taxon>
        <taxon>Gunneridae</taxon>
        <taxon>Pentapetalae</taxon>
        <taxon>rosids</taxon>
        <taxon>fabids</taxon>
        <taxon>Malpighiales</taxon>
        <taxon>Salicaceae</taxon>
        <taxon>Saliceae</taxon>
        <taxon>Salix</taxon>
    </lineage>
</organism>
<comment type="caution">
    <text evidence="1">The sequence shown here is derived from an EMBL/GenBank/DDBJ whole genome shotgun (WGS) entry which is preliminary data.</text>
</comment>
<name>A0A835JD17_9ROSI</name>
<reference evidence="1 2" key="1">
    <citation type="submission" date="2020-10" db="EMBL/GenBank/DDBJ databases">
        <title>Plant Genome Project.</title>
        <authorList>
            <person name="Zhang R.-G."/>
        </authorList>
    </citation>
    <scope>NUCLEOTIDE SEQUENCE [LARGE SCALE GENOMIC DNA]</scope>
    <source>
        <strain evidence="1">FAFU-HL-1</strain>
        <tissue evidence="1">Leaf</tissue>
    </source>
</reference>
<accession>A0A835JD17</accession>
<dbReference type="EMBL" id="JADGMS010000016">
    <property type="protein sequence ID" value="KAF9667171.1"/>
    <property type="molecule type" value="Genomic_DNA"/>
</dbReference>
<gene>
    <name evidence="1" type="ORF">SADUNF_Sadunf16G0305300</name>
</gene>
<sequence length="63" mass="7252">MYLSSNGFTIRITEGFELISSLLDYIYENYFPTTKAKHVDLIVCLYMRITTIQTMAGHAKSIK</sequence>
<proteinExistence type="predicted"/>
<protein>
    <submittedName>
        <fullName evidence="1">Uncharacterized protein</fullName>
    </submittedName>
</protein>
<dbReference type="Proteomes" id="UP000657918">
    <property type="component" value="Chromosome 16"/>
</dbReference>
<evidence type="ECO:0000313" key="1">
    <source>
        <dbReference type="EMBL" id="KAF9667171.1"/>
    </source>
</evidence>
<keyword evidence="2" id="KW-1185">Reference proteome</keyword>
<dbReference type="AlphaFoldDB" id="A0A835JD17"/>
<evidence type="ECO:0000313" key="2">
    <source>
        <dbReference type="Proteomes" id="UP000657918"/>
    </source>
</evidence>